<dbReference type="Proteomes" id="UP000612746">
    <property type="component" value="Unassembled WGS sequence"/>
</dbReference>
<evidence type="ECO:0000256" key="4">
    <source>
        <dbReference type="ARBA" id="ARBA00022833"/>
    </source>
</evidence>
<comment type="caution">
    <text evidence="13">The sequence shown here is derived from an EMBL/GenBank/DDBJ whole genome shotgun (WGS) entry which is preliminary data.</text>
</comment>
<dbReference type="Pfam" id="PF02137">
    <property type="entry name" value="A_deamin"/>
    <property type="match status" value="1"/>
</dbReference>
<dbReference type="GO" id="GO:0003723">
    <property type="term" value="F:RNA binding"/>
    <property type="evidence" value="ECO:0007669"/>
    <property type="project" value="InterPro"/>
</dbReference>
<keyword evidence="2" id="KW-0479">Metal-binding</keyword>
<evidence type="ECO:0000256" key="3">
    <source>
        <dbReference type="ARBA" id="ARBA00022801"/>
    </source>
</evidence>
<keyword evidence="1" id="KW-0819">tRNA processing</keyword>
<evidence type="ECO:0000259" key="12">
    <source>
        <dbReference type="PROSITE" id="PS50141"/>
    </source>
</evidence>
<keyword evidence="14" id="KW-1185">Reference proteome</keyword>
<keyword evidence="4" id="KW-0862">Zinc</keyword>
<sequence>QEFADAIADACLNQYQSLPNTGKPSVKGTKHEWTILAGICLAQRAPLDHSISTKRKSNQKDLTIDNERYEISVVALGTGLKCLPLSKLSQRGDAVQDSHAEVITRRGFIKYLLDEVASYHAEQPSIFEPADEKSQKLRVKSSYSFHMYISQAPCGDASMTELEAMQSKESLLAHMEGKKRKATDQEVDYNSLSLYTYKFKRQKLHKKSEKISEENDLESTTVRRGRVGYQEFGILRTKPGRVDSEPTLSMSCSDKLARWNVLGLQSTLLAMIIDPVYLDSVIVNQMFDLQALQRALYGRLSTLPSEYSRLSRRMLDLYN</sequence>
<evidence type="ECO:0000256" key="5">
    <source>
        <dbReference type="ARBA" id="ARBA00037026"/>
    </source>
</evidence>
<evidence type="ECO:0000256" key="10">
    <source>
        <dbReference type="ARBA" id="ARBA00041760"/>
    </source>
</evidence>
<evidence type="ECO:0000313" key="13">
    <source>
        <dbReference type="EMBL" id="KAG2189095.1"/>
    </source>
</evidence>
<comment type="similarity">
    <text evidence="7">Belongs to the ADAT1 family.</text>
</comment>
<evidence type="ECO:0000256" key="9">
    <source>
        <dbReference type="ARBA" id="ARBA00040502"/>
    </source>
</evidence>
<evidence type="ECO:0000313" key="14">
    <source>
        <dbReference type="Proteomes" id="UP000612746"/>
    </source>
</evidence>
<evidence type="ECO:0000256" key="8">
    <source>
        <dbReference type="ARBA" id="ARBA00038940"/>
    </source>
</evidence>
<dbReference type="PROSITE" id="PS50141">
    <property type="entry name" value="A_DEAMIN_EDITASE"/>
    <property type="match status" value="1"/>
</dbReference>
<protein>
    <recommendedName>
        <fullName evidence="9">tRNA-specific adenosine deaminase 1</fullName>
        <ecNumber evidence="8">3.5.4.34</ecNumber>
    </recommendedName>
    <alternativeName>
        <fullName evidence="10">tRNA-specific adenosine-37 deaminase</fullName>
    </alternativeName>
</protein>
<name>A0A8H7UMX4_9FUNG</name>
<dbReference type="PANTHER" id="PTHR46516:SF1">
    <property type="entry name" value="TRNA-SPECIFIC ADENOSINE DEAMINASE 1"/>
    <property type="match status" value="1"/>
</dbReference>
<dbReference type="PANTHER" id="PTHR46516">
    <property type="entry name" value="TRNA-SPECIFIC ADENOSINE DEAMINASE 1"/>
    <property type="match status" value="1"/>
</dbReference>
<comment type="function">
    <text evidence="6">Specifically deaminates adenosine-37 to inosine in tRNA-Ala.</text>
</comment>
<reference evidence="13" key="1">
    <citation type="submission" date="2020-12" db="EMBL/GenBank/DDBJ databases">
        <title>Metabolic potential, ecology and presence of endohyphal bacteria is reflected in genomic diversity of Mucoromycotina.</title>
        <authorList>
            <person name="Muszewska A."/>
            <person name="Okrasinska A."/>
            <person name="Steczkiewicz K."/>
            <person name="Drgas O."/>
            <person name="Orlowska M."/>
            <person name="Perlinska-Lenart U."/>
            <person name="Aleksandrzak-Piekarczyk T."/>
            <person name="Szatraj K."/>
            <person name="Zielenkiewicz U."/>
            <person name="Pilsyk S."/>
            <person name="Malc E."/>
            <person name="Mieczkowski P."/>
            <person name="Kruszewska J.S."/>
            <person name="Biernat P."/>
            <person name="Pawlowska J."/>
        </authorList>
    </citation>
    <scope>NUCLEOTIDE SEQUENCE</scope>
    <source>
        <strain evidence="13">WA0000051536</strain>
    </source>
</reference>
<evidence type="ECO:0000256" key="1">
    <source>
        <dbReference type="ARBA" id="ARBA00022694"/>
    </source>
</evidence>
<dbReference type="GO" id="GO:0008033">
    <property type="term" value="P:tRNA processing"/>
    <property type="evidence" value="ECO:0007669"/>
    <property type="project" value="UniProtKB-KW"/>
</dbReference>
<keyword evidence="3" id="KW-0378">Hydrolase</keyword>
<evidence type="ECO:0000256" key="7">
    <source>
        <dbReference type="ARBA" id="ARBA00038326"/>
    </source>
</evidence>
<feature type="non-terminal residue" evidence="13">
    <location>
        <position position="1"/>
    </location>
</feature>
<dbReference type="EC" id="3.5.4.34" evidence="8"/>
<comment type="cofactor">
    <cofactor evidence="5">
        <name>1D-myo-inositol hexakisphosphate</name>
        <dbReference type="ChEBI" id="CHEBI:58130"/>
    </cofactor>
</comment>
<dbReference type="SMART" id="SM00552">
    <property type="entry name" value="ADEAMc"/>
    <property type="match status" value="1"/>
</dbReference>
<comment type="catalytic activity">
    <reaction evidence="11">
        <text>adenosine(37) in tRNA(Ala) + H2O + H(+) = inosine(37) in tRNA(Ala) + NH4(+)</text>
        <dbReference type="Rhea" id="RHEA:50968"/>
        <dbReference type="Rhea" id="RHEA-COMP:12855"/>
        <dbReference type="Rhea" id="RHEA-COMP:12856"/>
        <dbReference type="ChEBI" id="CHEBI:15377"/>
        <dbReference type="ChEBI" id="CHEBI:15378"/>
        <dbReference type="ChEBI" id="CHEBI:28938"/>
        <dbReference type="ChEBI" id="CHEBI:74411"/>
        <dbReference type="ChEBI" id="CHEBI:82852"/>
        <dbReference type="EC" id="3.5.4.34"/>
    </reaction>
</comment>
<evidence type="ECO:0000256" key="2">
    <source>
        <dbReference type="ARBA" id="ARBA00022723"/>
    </source>
</evidence>
<organism evidence="13 14">
    <name type="scientific">Umbelopsis vinacea</name>
    <dbReference type="NCBI Taxonomy" id="44442"/>
    <lineage>
        <taxon>Eukaryota</taxon>
        <taxon>Fungi</taxon>
        <taxon>Fungi incertae sedis</taxon>
        <taxon>Mucoromycota</taxon>
        <taxon>Mucoromycotina</taxon>
        <taxon>Umbelopsidomycetes</taxon>
        <taxon>Umbelopsidales</taxon>
        <taxon>Umbelopsidaceae</taxon>
        <taxon>Umbelopsis</taxon>
    </lineage>
</organism>
<dbReference type="GO" id="GO:0043829">
    <property type="term" value="F:tRNA-specific adenosine-37 deaminase activity"/>
    <property type="evidence" value="ECO:0007669"/>
    <property type="project" value="UniProtKB-EC"/>
</dbReference>
<dbReference type="OrthoDB" id="10268011at2759"/>
<feature type="domain" description="A to I editase" evidence="12">
    <location>
        <begin position="75"/>
        <end position="319"/>
    </location>
</feature>
<evidence type="ECO:0000256" key="6">
    <source>
        <dbReference type="ARBA" id="ARBA00037784"/>
    </source>
</evidence>
<evidence type="ECO:0000256" key="11">
    <source>
        <dbReference type="ARBA" id="ARBA00047635"/>
    </source>
</evidence>
<dbReference type="AlphaFoldDB" id="A0A8H7UMX4"/>
<dbReference type="InterPro" id="IPR002466">
    <property type="entry name" value="A_deamin"/>
</dbReference>
<dbReference type="EMBL" id="JAEPRA010000001">
    <property type="protein sequence ID" value="KAG2189095.1"/>
    <property type="molecule type" value="Genomic_DNA"/>
</dbReference>
<gene>
    <name evidence="13" type="ORF">INT44_004237</name>
</gene>
<accession>A0A8H7UMX4</accession>
<dbReference type="GO" id="GO:0046872">
    <property type="term" value="F:metal ion binding"/>
    <property type="evidence" value="ECO:0007669"/>
    <property type="project" value="UniProtKB-KW"/>
</dbReference>
<proteinExistence type="inferred from homology"/>